<dbReference type="OrthoDB" id="5584915at2759"/>
<reference evidence="2 3" key="1">
    <citation type="submission" date="2016-08" db="EMBL/GenBank/DDBJ databases">
        <title>Genomes of anaerobic fungi encode conserved fungal cellulosomes for biomass hydrolysis.</title>
        <authorList>
            <consortium name="DOE Joint Genome Institute"/>
            <person name="Haitjema C.H."/>
            <person name="Gilmore S.P."/>
            <person name="Henske J.K."/>
            <person name="Solomon K.V."/>
            <person name="De Groot R."/>
            <person name="Kuo A."/>
            <person name="Mondo S.J."/>
            <person name="Salamov A.A."/>
            <person name="Labutti K."/>
            <person name="Zhao Z."/>
            <person name="Chiniquy J."/>
            <person name="Barry K."/>
            <person name="Brewer H.M."/>
            <person name="Purvine S.O."/>
            <person name="Wright A.T."/>
            <person name="Boxma B."/>
            <person name="Van Alen T."/>
            <person name="Hackstein J.H."/>
            <person name="Baker S.E."/>
            <person name="Grigoriev I.V."/>
            <person name="O'Malley M.A."/>
        </authorList>
    </citation>
    <scope>NUCLEOTIDE SEQUENCE [LARGE SCALE GENOMIC DNA]</scope>
    <source>
        <strain evidence="3">finn</strain>
    </source>
</reference>
<dbReference type="Pfam" id="PF09820">
    <property type="entry name" value="AAA-ATPase_like"/>
    <property type="match status" value="1"/>
</dbReference>
<reference evidence="2 3" key="2">
    <citation type="submission" date="2016-08" db="EMBL/GenBank/DDBJ databases">
        <title>Pervasive Adenine N6-methylation of Active Genes in Fungi.</title>
        <authorList>
            <consortium name="DOE Joint Genome Institute"/>
            <person name="Mondo S.J."/>
            <person name="Dannebaum R.O."/>
            <person name="Kuo R.C."/>
            <person name="Labutti K."/>
            <person name="Haridas S."/>
            <person name="Kuo A."/>
            <person name="Salamov A."/>
            <person name="Ahrendt S.R."/>
            <person name="Lipzen A."/>
            <person name="Sullivan W."/>
            <person name="Andreopoulos W.B."/>
            <person name="Clum A."/>
            <person name="Lindquist E."/>
            <person name="Daum C."/>
            <person name="Ramamoorthy G.K."/>
            <person name="Gryganskyi A."/>
            <person name="Culley D."/>
            <person name="Magnuson J.K."/>
            <person name="James T.Y."/>
            <person name="O'Malley M.A."/>
            <person name="Stajich J.E."/>
            <person name="Spatafora J.W."/>
            <person name="Visel A."/>
            <person name="Grigoriev I.V."/>
        </authorList>
    </citation>
    <scope>NUCLEOTIDE SEQUENCE [LARGE SCALE GENOMIC DNA]</scope>
    <source>
        <strain evidence="3">finn</strain>
    </source>
</reference>
<organism evidence="2 3">
    <name type="scientific">Piromyces finnis</name>
    <dbReference type="NCBI Taxonomy" id="1754191"/>
    <lineage>
        <taxon>Eukaryota</taxon>
        <taxon>Fungi</taxon>
        <taxon>Fungi incertae sedis</taxon>
        <taxon>Chytridiomycota</taxon>
        <taxon>Chytridiomycota incertae sedis</taxon>
        <taxon>Neocallimastigomycetes</taxon>
        <taxon>Neocallimastigales</taxon>
        <taxon>Neocallimastigaceae</taxon>
        <taxon>Piromyces</taxon>
    </lineage>
</organism>
<dbReference type="InterPro" id="IPR018631">
    <property type="entry name" value="AAA-ATPase-like_dom"/>
</dbReference>
<keyword evidence="3" id="KW-1185">Reference proteome</keyword>
<dbReference type="EMBL" id="MCFH01000069">
    <property type="protein sequence ID" value="ORX42235.1"/>
    <property type="molecule type" value="Genomic_DNA"/>
</dbReference>
<gene>
    <name evidence="2" type="ORF">BCR36DRAFT_400398</name>
</gene>
<dbReference type="AlphaFoldDB" id="A0A1Y1UW33"/>
<protein>
    <recommendedName>
        <fullName evidence="1">AAA-ATPase-like domain-containing protein</fullName>
    </recommendedName>
</protein>
<evidence type="ECO:0000313" key="3">
    <source>
        <dbReference type="Proteomes" id="UP000193719"/>
    </source>
</evidence>
<proteinExistence type="predicted"/>
<evidence type="ECO:0000259" key="1">
    <source>
        <dbReference type="Pfam" id="PF09820"/>
    </source>
</evidence>
<evidence type="ECO:0000313" key="2">
    <source>
        <dbReference type="EMBL" id="ORX42235.1"/>
    </source>
</evidence>
<feature type="domain" description="AAA-ATPase-like" evidence="1">
    <location>
        <begin position="26"/>
        <end position="172"/>
    </location>
</feature>
<comment type="caution">
    <text evidence="2">The sequence shown here is derived from an EMBL/GenBank/DDBJ whole genome shotgun (WGS) entry which is preliminary data.</text>
</comment>
<dbReference type="Proteomes" id="UP000193719">
    <property type="component" value="Unassembled WGS sequence"/>
</dbReference>
<sequence>MKRQNDEEKFIDDEATIFCITGPSNGKTVNLYMMRYFFEMNYENENVSKNREYGESYIELYQGKYPVVYLDLNTFLIGSDYNNTIEKIKRFISDLYKYYKDIDITNLKDDKKIWESFQECNVDEEDLIVLVSISFLCNSLKNLLKREIVLLIDNYDSPILNALNKDFYDDDFDSINYSTFDSEYIEYYSITNFELRKLLDKLKLNNKSEMFEKYYNNIESIFPSLNPTDINNTNKTNKINILISSTHSNNNTDNNKDDDNDYDSNKVKYYDISCVCDCIKMILSEELDNNLSLQENEFFNEIFSDFDPILIKDIDYLLKNGYIKKSIPKLSNFNILKKNGYKDHRKIIWSLFIEYGYLIAINTENKNNKKLIIRNKVIEELIKDKFIEWKNNLYDNNKEVINGINYFIENYDEERIKEFLENNINKVNYYYKQPSYLDNYYAIIYSLLCLKDGYKIITKSSFNEKDNIRELLFVDKKYQNDGDNSKFSSKIFYIIIKEKPDDVEFEESCYETLDYNEELIFNGKSLNKKNEKIIKYGITIYEKKCDVIYEINYGEKFQRKEMPKEIYSGEDYNDFNINDYYFVDKTRMIQNLINKKKMFI</sequence>
<dbReference type="PANTHER" id="PTHR34825:SF1">
    <property type="entry name" value="AAA-ATPASE-LIKE DOMAIN-CONTAINING PROTEIN"/>
    <property type="match status" value="1"/>
</dbReference>
<dbReference type="PANTHER" id="PTHR34825">
    <property type="entry name" value="CONSERVED PROTEIN, WITH A WEAK D-GALACTARATE DEHYDRATASE/ALTRONATE HYDROLASE DOMAIN"/>
    <property type="match status" value="1"/>
</dbReference>
<name>A0A1Y1UW33_9FUNG</name>
<accession>A0A1Y1UW33</accession>